<dbReference type="HOGENOM" id="CLU_033401_5_3_9"/>
<keyword evidence="2" id="KW-1185">Reference proteome</keyword>
<dbReference type="AlphaFoldDB" id="K0B1I9"/>
<reference evidence="1 2" key="1">
    <citation type="journal article" date="2012" name="PLoS ONE">
        <title>The purine-utilizing bacterium Clostridium acidurici 9a: a genome-guided metabolic reconsideration.</title>
        <authorList>
            <person name="Hartwich K."/>
            <person name="Poehlein A."/>
            <person name="Daniel R."/>
        </authorList>
    </citation>
    <scope>NUCLEOTIDE SEQUENCE [LARGE SCALE GENOMIC DNA]</scope>
    <source>
        <strain evidence="2">ATCC 7906 / DSM 604 / BCRC 14475 / CIP 104303 / KCTC 5404 / NCIMB 10678 / 9a</strain>
    </source>
</reference>
<dbReference type="Proteomes" id="UP000006094">
    <property type="component" value="Chromosome"/>
</dbReference>
<accession>K0B1I9</accession>
<dbReference type="Gene3D" id="2.160.20.80">
    <property type="entry name" value="E3 ubiquitin-protein ligase SopA"/>
    <property type="match status" value="1"/>
</dbReference>
<sequence length="194" mass="22581">MQEKYYEGQVFKNKKIKEMQIEHYKFVDCVFEDCSFEDCKIVGCAFVNCQFYNCNVINLSSQYSEVKSATFKKCNLIGVYWSELLPAGVYAQSIDEIKDSYLKYNTFMEMSFRKFDFSGNIIQESTFEECNLMESSFQDCRLEATQISRCDIRKADFRGAMGYIIDISTNKMKDAKFSFPEVISLLDSFGIKVD</sequence>
<dbReference type="InterPro" id="IPR001646">
    <property type="entry name" value="5peptide_repeat"/>
</dbReference>
<dbReference type="InterPro" id="IPR052949">
    <property type="entry name" value="PA_immunity-related"/>
</dbReference>
<proteinExistence type="predicted"/>
<protein>
    <recommendedName>
        <fullName evidence="3">Pentapeptide repeat-containing protein</fullName>
    </recommendedName>
</protein>
<dbReference type="Pfam" id="PF00805">
    <property type="entry name" value="Pentapeptide"/>
    <property type="match status" value="1"/>
</dbReference>
<dbReference type="EMBL" id="CP003326">
    <property type="protein sequence ID" value="AFS78937.1"/>
    <property type="molecule type" value="Genomic_DNA"/>
</dbReference>
<dbReference type="KEGG" id="cad:Curi_c19320"/>
<gene>
    <name evidence="1" type="ordered locus">Curi_c19320</name>
</gene>
<evidence type="ECO:0008006" key="3">
    <source>
        <dbReference type="Google" id="ProtNLM"/>
    </source>
</evidence>
<name>K0B1I9_GOTA9</name>
<dbReference type="RefSeq" id="WP_014968073.1">
    <property type="nucleotide sequence ID" value="NC_018664.1"/>
</dbReference>
<dbReference type="SUPFAM" id="SSF141571">
    <property type="entry name" value="Pentapeptide repeat-like"/>
    <property type="match status" value="1"/>
</dbReference>
<dbReference type="PANTHER" id="PTHR42999">
    <property type="entry name" value="ANTIBIOTIC RESISTANCE PROTEIN MCBG"/>
    <property type="match status" value="1"/>
</dbReference>
<dbReference type="eggNOG" id="COG1357">
    <property type="taxonomic scope" value="Bacteria"/>
</dbReference>
<dbReference type="PANTHER" id="PTHR42999:SF1">
    <property type="entry name" value="PENTAPEPTIDE REPEAT-CONTAINING PROTEIN"/>
    <property type="match status" value="1"/>
</dbReference>
<organism evidence="1 2">
    <name type="scientific">Gottschalkia acidurici (strain ATCC 7906 / DSM 604 / BCRC 14475 / CIP 104303 / KCTC 5404 / NCIMB 10678 / 9a)</name>
    <name type="common">Clostridium acidurici</name>
    <dbReference type="NCBI Taxonomy" id="1128398"/>
    <lineage>
        <taxon>Bacteria</taxon>
        <taxon>Bacillati</taxon>
        <taxon>Bacillota</taxon>
        <taxon>Tissierellia</taxon>
        <taxon>Tissierellales</taxon>
        <taxon>Gottschalkiaceae</taxon>
        <taxon>Gottschalkia</taxon>
    </lineage>
</organism>
<evidence type="ECO:0000313" key="1">
    <source>
        <dbReference type="EMBL" id="AFS78937.1"/>
    </source>
</evidence>
<dbReference type="STRING" id="1128398.Curi_c19320"/>
<evidence type="ECO:0000313" key="2">
    <source>
        <dbReference type="Proteomes" id="UP000006094"/>
    </source>
</evidence>